<evidence type="ECO:0000313" key="1">
    <source>
        <dbReference type="EMBL" id="OGM60775.1"/>
    </source>
</evidence>
<dbReference type="InterPro" id="IPR016195">
    <property type="entry name" value="Pol/histidinol_Pase-like"/>
</dbReference>
<dbReference type="Proteomes" id="UP000176404">
    <property type="component" value="Unassembled WGS sequence"/>
</dbReference>
<dbReference type="Gene3D" id="3.20.20.140">
    <property type="entry name" value="Metal-dependent hydrolases"/>
    <property type="match status" value="1"/>
</dbReference>
<comment type="caution">
    <text evidence="1">The sequence shown here is derived from an EMBL/GenBank/DDBJ whole genome shotgun (WGS) entry which is preliminary data.</text>
</comment>
<gene>
    <name evidence="1" type="ORF">A2892_01900</name>
</gene>
<organism evidence="1 2">
    <name type="scientific">Candidatus Woesebacteria bacterium RIFCSPLOWO2_01_FULL_39_10b</name>
    <dbReference type="NCBI Taxonomy" id="1802517"/>
    <lineage>
        <taxon>Bacteria</taxon>
        <taxon>Candidatus Woeseibacteriota</taxon>
    </lineage>
</organism>
<dbReference type="STRING" id="1802517.A2892_01900"/>
<evidence type="ECO:0000313" key="2">
    <source>
        <dbReference type="Proteomes" id="UP000176404"/>
    </source>
</evidence>
<dbReference type="EMBL" id="MGHD01000003">
    <property type="protein sequence ID" value="OGM60775.1"/>
    <property type="molecule type" value="Genomic_DNA"/>
</dbReference>
<sequence length="155" mass="17708">MTDYTNTDKYQLKEAKFFKCDLHCHTCLDARWKGKKISKDYTKEDFAKEFVAFCRRQKLDAIALTDHNFVNDPKDSVLESLCTEAKKLEQEGYELTIFPGFELTTYEGKTGIQLHCILPADTSTSTASEILASACKLEASNRFDGDDPKARYQPR</sequence>
<name>A0A1F8BBM3_9BACT</name>
<dbReference type="CDD" id="cd07432">
    <property type="entry name" value="PHP_HisPPase"/>
    <property type="match status" value="1"/>
</dbReference>
<evidence type="ECO:0008006" key="3">
    <source>
        <dbReference type="Google" id="ProtNLM"/>
    </source>
</evidence>
<accession>A0A1F8BBM3</accession>
<protein>
    <recommendedName>
        <fullName evidence="3">Polymerase/histidinol phosphatase N-terminal domain-containing protein</fullName>
    </recommendedName>
</protein>
<dbReference type="SUPFAM" id="SSF89550">
    <property type="entry name" value="PHP domain-like"/>
    <property type="match status" value="1"/>
</dbReference>
<proteinExistence type="predicted"/>
<dbReference type="AlphaFoldDB" id="A0A1F8BBM3"/>
<reference evidence="1 2" key="1">
    <citation type="journal article" date="2016" name="Nat. Commun.">
        <title>Thousands of microbial genomes shed light on interconnected biogeochemical processes in an aquifer system.</title>
        <authorList>
            <person name="Anantharaman K."/>
            <person name="Brown C.T."/>
            <person name="Hug L.A."/>
            <person name="Sharon I."/>
            <person name="Castelle C.J."/>
            <person name="Probst A.J."/>
            <person name="Thomas B.C."/>
            <person name="Singh A."/>
            <person name="Wilkins M.J."/>
            <person name="Karaoz U."/>
            <person name="Brodie E.L."/>
            <person name="Williams K.H."/>
            <person name="Hubbard S.S."/>
            <person name="Banfield J.F."/>
        </authorList>
    </citation>
    <scope>NUCLEOTIDE SEQUENCE [LARGE SCALE GENOMIC DNA]</scope>
</reference>